<evidence type="ECO:0000313" key="3">
    <source>
        <dbReference type="EMBL" id="MCD1655195.1"/>
    </source>
</evidence>
<dbReference type="Proteomes" id="UP001198163">
    <property type="component" value="Unassembled WGS sequence"/>
</dbReference>
<comment type="caution">
    <text evidence="3">The sequence shown here is derived from an EMBL/GenBank/DDBJ whole genome shotgun (WGS) entry which is preliminary data.</text>
</comment>
<feature type="transmembrane region" description="Helical" evidence="1">
    <location>
        <begin position="12"/>
        <end position="36"/>
    </location>
</feature>
<sequence>MFGNICSGFMGLHGIGGFIVMAIFIAIVVIALVVLFKGRGSDKMTNDSAMTELRLRFAKGEITQEEYERTRTSL</sequence>
<organism evidence="3 4">
    <name type="scientific">Teretinema zuelzerae</name>
    <dbReference type="NCBI Taxonomy" id="156"/>
    <lineage>
        <taxon>Bacteria</taxon>
        <taxon>Pseudomonadati</taxon>
        <taxon>Spirochaetota</taxon>
        <taxon>Spirochaetia</taxon>
        <taxon>Spirochaetales</taxon>
        <taxon>Treponemataceae</taxon>
        <taxon>Teretinema</taxon>
    </lineage>
</organism>
<keyword evidence="4" id="KW-1185">Reference proteome</keyword>
<reference evidence="3" key="1">
    <citation type="submission" date="2021-08" db="EMBL/GenBank/DDBJ databases">
        <title>Comparative analyses of Brucepasteria parasyntrophica and Teretinema zuelzerae.</title>
        <authorList>
            <person name="Song Y."/>
            <person name="Brune A."/>
        </authorList>
    </citation>
    <scope>NUCLEOTIDE SEQUENCE</scope>
    <source>
        <strain evidence="3">DSM 1903</strain>
    </source>
</reference>
<evidence type="ECO:0000259" key="2">
    <source>
        <dbReference type="Pfam" id="PF09851"/>
    </source>
</evidence>
<proteinExistence type="predicted"/>
<dbReference type="EMBL" id="JAINWA010000003">
    <property type="protein sequence ID" value="MCD1655195.1"/>
    <property type="molecule type" value="Genomic_DNA"/>
</dbReference>
<dbReference type="InterPro" id="IPR018649">
    <property type="entry name" value="SHOCT"/>
</dbReference>
<evidence type="ECO:0000313" key="4">
    <source>
        <dbReference type="Proteomes" id="UP001198163"/>
    </source>
</evidence>
<keyword evidence="1" id="KW-0472">Membrane</keyword>
<gene>
    <name evidence="3" type="ORF">K7J14_10840</name>
</gene>
<keyword evidence="1" id="KW-1133">Transmembrane helix</keyword>
<name>A0AAE3JKE9_9SPIR</name>
<dbReference type="Pfam" id="PF09851">
    <property type="entry name" value="SHOCT"/>
    <property type="match status" value="1"/>
</dbReference>
<evidence type="ECO:0000256" key="1">
    <source>
        <dbReference type="SAM" id="Phobius"/>
    </source>
</evidence>
<keyword evidence="1" id="KW-0812">Transmembrane</keyword>
<accession>A0AAE3JKE9</accession>
<dbReference type="RefSeq" id="WP_230756070.1">
    <property type="nucleotide sequence ID" value="NZ_JAINWA010000003.1"/>
</dbReference>
<dbReference type="AlphaFoldDB" id="A0AAE3JKE9"/>
<protein>
    <submittedName>
        <fullName evidence="3">SHOCT domain-containing protein</fullName>
    </submittedName>
</protein>
<feature type="domain" description="SHOCT" evidence="2">
    <location>
        <begin position="49"/>
        <end position="71"/>
    </location>
</feature>